<feature type="transmembrane region" description="Helical" evidence="1">
    <location>
        <begin position="170"/>
        <end position="189"/>
    </location>
</feature>
<feature type="transmembrane region" description="Helical" evidence="1">
    <location>
        <begin position="274"/>
        <end position="294"/>
    </location>
</feature>
<dbReference type="OrthoDB" id="10006091at2759"/>
<protein>
    <submittedName>
        <fullName evidence="2">Uncharacterized protein</fullName>
    </submittedName>
</protein>
<dbReference type="Proteomes" id="UP000663834">
    <property type="component" value="Unassembled WGS sequence"/>
</dbReference>
<reference evidence="2" key="1">
    <citation type="submission" date="2021-02" db="EMBL/GenBank/DDBJ databases">
        <authorList>
            <person name="Nowell W R."/>
        </authorList>
    </citation>
    <scope>NUCLEOTIDE SEQUENCE</scope>
</reference>
<name>A0A815JMS6_9BILA</name>
<evidence type="ECO:0000313" key="3">
    <source>
        <dbReference type="EMBL" id="CAF4128850.1"/>
    </source>
</evidence>
<keyword evidence="1" id="KW-1133">Transmembrane helix</keyword>
<organism evidence="2 4">
    <name type="scientific">Rotaria magnacalcarata</name>
    <dbReference type="NCBI Taxonomy" id="392030"/>
    <lineage>
        <taxon>Eukaryota</taxon>
        <taxon>Metazoa</taxon>
        <taxon>Spiralia</taxon>
        <taxon>Gnathifera</taxon>
        <taxon>Rotifera</taxon>
        <taxon>Eurotatoria</taxon>
        <taxon>Bdelloidea</taxon>
        <taxon>Philodinida</taxon>
        <taxon>Philodinidae</taxon>
        <taxon>Rotaria</taxon>
    </lineage>
</organism>
<dbReference type="EMBL" id="CAJNOW010003410">
    <property type="protein sequence ID" value="CAF1381109.1"/>
    <property type="molecule type" value="Genomic_DNA"/>
</dbReference>
<sequence>MMEFQPKYQHQDSESLSIYVGPDSMSDIHNMRLRHPRPNAPSEPQALFSHLTLSTDDFPSNEHNTDLSVGSRYKHNTLQIILLMFTTLSYLLYALRAHIPSEMEKNYRFLSMIKPTSIRRVYTPDLRPNVLIENFLIRLAETFQTLWLIYILSYIPRRSHVGYVYRHPDIFNSFLCLLLLIALGFQAASQTPLNYQISCACLFASVFGLMIICRSVAVKLIRYEEKLKPIDFIINRYFILNSLFLYATTVVYLAICAAIEHFTYYLSSYFQRVTLPTTLGLSAALILLTIYFLLDQFVYEKEFYSIWTPYLFVTVIFIAPPFRDYVASEVHLITQGLNYYLLWALFITAMLMILIRLWRQTSMKYNEMKKKKKQNNLHSEQATFQAET</sequence>
<keyword evidence="1" id="KW-0472">Membrane</keyword>
<keyword evidence="1" id="KW-0812">Transmembrane</keyword>
<feature type="transmembrane region" description="Helical" evidence="1">
    <location>
        <begin position="135"/>
        <end position="155"/>
    </location>
</feature>
<gene>
    <name evidence="3" type="ORF">GIL414_LOCUS18425</name>
    <name evidence="2" type="ORF">KQP761_LOCUS8719</name>
</gene>
<feature type="transmembrane region" description="Helical" evidence="1">
    <location>
        <begin position="303"/>
        <end position="320"/>
    </location>
</feature>
<dbReference type="EMBL" id="CAJOBJ010009071">
    <property type="protein sequence ID" value="CAF4128850.1"/>
    <property type="molecule type" value="Genomic_DNA"/>
</dbReference>
<feature type="transmembrane region" description="Helical" evidence="1">
    <location>
        <begin position="340"/>
        <end position="358"/>
    </location>
</feature>
<evidence type="ECO:0000313" key="2">
    <source>
        <dbReference type="EMBL" id="CAF1381109.1"/>
    </source>
</evidence>
<feature type="transmembrane region" description="Helical" evidence="1">
    <location>
        <begin position="195"/>
        <end position="217"/>
    </location>
</feature>
<feature type="transmembrane region" description="Helical" evidence="1">
    <location>
        <begin position="80"/>
        <end position="99"/>
    </location>
</feature>
<feature type="transmembrane region" description="Helical" evidence="1">
    <location>
        <begin position="238"/>
        <end position="262"/>
    </location>
</feature>
<accession>A0A815JMS6</accession>
<dbReference type="AlphaFoldDB" id="A0A815JMS6"/>
<evidence type="ECO:0000256" key="1">
    <source>
        <dbReference type="SAM" id="Phobius"/>
    </source>
</evidence>
<proteinExistence type="predicted"/>
<comment type="caution">
    <text evidence="2">The sequence shown here is derived from an EMBL/GenBank/DDBJ whole genome shotgun (WGS) entry which is preliminary data.</text>
</comment>
<evidence type="ECO:0000313" key="4">
    <source>
        <dbReference type="Proteomes" id="UP000663834"/>
    </source>
</evidence>
<dbReference type="Proteomes" id="UP000681720">
    <property type="component" value="Unassembled WGS sequence"/>
</dbReference>